<accession>A0A3E0EQS2</accession>
<dbReference type="EMBL" id="QUNI01000003">
    <property type="protein sequence ID" value="REH00456.1"/>
    <property type="molecule type" value="Genomic_DNA"/>
</dbReference>
<evidence type="ECO:0008006" key="3">
    <source>
        <dbReference type="Google" id="ProtNLM"/>
    </source>
</evidence>
<dbReference type="Gene3D" id="2.60.120.1130">
    <property type="match status" value="1"/>
</dbReference>
<dbReference type="RefSeq" id="WP_147298206.1">
    <property type="nucleotide sequence ID" value="NZ_QUNI01000003.1"/>
</dbReference>
<protein>
    <recommendedName>
        <fullName evidence="3">DUF3857 domain-containing protein</fullName>
    </recommendedName>
</protein>
<evidence type="ECO:0000313" key="2">
    <source>
        <dbReference type="Proteomes" id="UP000257136"/>
    </source>
</evidence>
<dbReference type="Proteomes" id="UP000257136">
    <property type="component" value="Unassembled WGS sequence"/>
</dbReference>
<comment type="caution">
    <text evidence="1">The sequence shown here is derived from an EMBL/GenBank/DDBJ whole genome shotgun (WGS) entry which is preliminary data.</text>
</comment>
<sequence length="717" mass="83803">MKIKLLLLFTLICSAIYSQDKNEIREMFWGKSDIYKNETNTPEKWKNESAVVIYKYEYYNYKNSGSSVVYTSAIRKRLKLQDQAAVKEFSEFSFNDKFYSKLGYSHKKGSVFFGVKIIKQNGKEIEVDVEKEAKKLDDEKKIAITNLEIGDILDYYFYSLEPFVATYKTFNAVENTLGDVYPVMNKKISLIAENDFYVNLNSYNGAPKFKEIIGKKKYIKEYVLEAKDIEKNDFPRWFYPFVELPCYKFQIYFARNGGFASYKWADVFLPEEDTYLKQTVSKDDIFKYYKEKYSASGELKPVDVFLKGKKFDSDEDKIRAVYNFARHSFYTQYIEAAIIEDANIFYPFGLFKDEVYLSSQQRFIQYFMLFLKDNKIDYDIVLGTGRENGALEDLLIRENVKVLVRVNTKTPIYLEYFDSFTDAGSFDPSLENTKAYILEIEKNKKITKADFTTLPSTTADDNVTKVVSEVSLNGDFSALNVKRNSSFFGHFKKDEQNEKVKFYDFLDEDYSKYGTERILDRVGSKKKQLQYKKEFDALVNKVKDKNKEAYKKSLSEEFEFEIEDPILKVINTGRFGDKTPLVCEEEFAIKNNLLKKAGSNYIVEIGKILTNQIEIDKKELERKNNVYMPFPRRFENQIVFEIPKGYSVSGIDKLNKNVTNTTGKFTSKAVVKGDKLIIDVVKQYDNYYESNSNWSKIISFLESAYQFSQEKILLKKI</sequence>
<reference evidence="1 2" key="1">
    <citation type="submission" date="2018-08" db="EMBL/GenBank/DDBJ databases">
        <title>Genomic Encyclopedia of Archaeal and Bacterial Type Strains, Phase II (KMG-II): from individual species to whole genera.</title>
        <authorList>
            <person name="Goeker M."/>
        </authorList>
    </citation>
    <scope>NUCLEOTIDE SEQUENCE [LARGE SCALE GENOMIC DNA]</scope>
    <source>
        <strain evidence="1 2">DSM 100880</strain>
    </source>
</reference>
<evidence type="ECO:0000313" key="1">
    <source>
        <dbReference type="EMBL" id="REH00456.1"/>
    </source>
</evidence>
<organism evidence="1 2">
    <name type="scientific">Flavobacterium aquicola</name>
    <dbReference type="NCBI Taxonomy" id="1682742"/>
    <lineage>
        <taxon>Bacteria</taxon>
        <taxon>Pseudomonadati</taxon>
        <taxon>Bacteroidota</taxon>
        <taxon>Flavobacteriia</taxon>
        <taxon>Flavobacteriales</taxon>
        <taxon>Flavobacteriaceae</taxon>
        <taxon>Flavobacterium</taxon>
    </lineage>
</organism>
<name>A0A3E0EQS2_9FLAO</name>
<dbReference type="OrthoDB" id="1153981at2"/>
<keyword evidence="2" id="KW-1185">Reference proteome</keyword>
<proteinExistence type="predicted"/>
<gene>
    <name evidence="1" type="ORF">C8P67_103442</name>
</gene>
<dbReference type="AlphaFoldDB" id="A0A3E0EQS2"/>